<dbReference type="PANTHER" id="PTHR42770">
    <property type="entry name" value="AMINO ACID TRANSPORTER-RELATED"/>
    <property type="match status" value="1"/>
</dbReference>
<keyword evidence="6 7" id="KW-0472">Membrane</keyword>
<feature type="transmembrane region" description="Helical" evidence="7">
    <location>
        <begin position="449"/>
        <end position="472"/>
    </location>
</feature>
<accession>A0A943EHN0</accession>
<feature type="transmembrane region" description="Helical" evidence="7">
    <location>
        <begin position="35"/>
        <end position="55"/>
    </location>
</feature>
<feature type="transmembrane region" description="Helical" evidence="7">
    <location>
        <begin position="418"/>
        <end position="437"/>
    </location>
</feature>
<evidence type="ECO:0000313" key="9">
    <source>
        <dbReference type="Proteomes" id="UP000754226"/>
    </source>
</evidence>
<sequence length="484" mass="54121">MSSNTNSKNKAMTWQALCLMAYTVVWGFGNTVNGFANQGLKVVVSWMILFLFYFIPYTLMVGEMGATFENGAGGVSSWIKETMSSKLAFFAGWTFWVVNIPYLAQKPQNILIAMGWAVFQNDQLTTMISPMMLQLISLGIFMFFMWYAAQGVSALKRIGSIAGSFMFIMSILYVLLVLAAPYITEAKTFSYSLSWDTFMPNFNFEYMTTLSILVFAVGGCERIAPYVTNLQNPDKEFPRAMIVMTVMVAVTAVLGTFAMGLMFDPNNVPKDLMMNGAYYCFAKLGAYYGVGRAFVILYAICQFFGQAATLAISIDAPIKFLLSDVDPKFVPHSFTKINEKGIPVSGYKLTGILVSILIIVPALGIGDMTTLYIWLLRLNAICMPLSYLWVFLAYMALKRAKKAYSSSYYLTKSKGTGFMIGFWCFALTTFASLMGMVPYGVEMYSSTWWFQMIMNVVTPVILLGIGFIFPILARRERERLGETA</sequence>
<feature type="transmembrane region" description="Helical" evidence="7">
    <location>
        <begin position="161"/>
        <end position="183"/>
    </location>
</feature>
<evidence type="ECO:0000256" key="4">
    <source>
        <dbReference type="ARBA" id="ARBA00022692"/>
    </source>
</evidence>
<proteinExistence type="predicted"/>
<feature type="transmembrane region" description="Helical" evidence="7">
    <location>
        <begin position="124"/>
        <end position="149"/>
    </location>
</feature>
<organism evidence="8 9">
    <name type="scientific">Acidaminococcus intestini</name>
    <dbReference type="NCBI Taxonomy" id="187327"/>
    <lineage>
        <taxon>Bacteria</taxon>
        <taxon>Bacillati</taxon>
        <taxon>Bacillota</taxon>
        <taxon>Negativicutes</taxon>
        <taxon>Acidaminococcales</taxon>
        <taxon>Acidaminococcaceae</taxon>
        <taxon>Acidaminococcus</taxon>
    </lineage>
</organism>
<evidence type="ECO:0000256" key="5">
    <source>
        <dbReference type="ARBA" id="ARBA00022989"/>
    </source>
</evidence>
<gene>
    <name evidence="8" type="ORF">KHX13_07920</name>
</gene>
<evidence type="ECO:0000313" key="8">
    <source>
        <dbReference type="EMBL" id="MBS5520231.1"/>
    </source>
</evidence>
<dbReference type="AlphaFoldDB" id="A0A943EHN0"/>
<feature type="transmembrane region" description="Helical" evidence="7">
    <location>
        <begin position="203"/>
        <end position="220"/>
    </location>
</feature>
<comment type="caution">
    <text evidence="8">The sequence shown here is derived from an EMBL/GenBank/DDBJ whole genome shotgun (WGS) entry which is preliminary data.</text>
</comment>
<name>A0A943EHN0_9FIRM</name>
<dbReference type="GO" id="GO:0022857">
    <property type="term" value="F:transmembrane transporter activity"/>
    <property type="evidence" value="ECO:0007669"/>
    <property type="project" value="InterPro"/>
</dbReference>
<keyword evidence="2" id="KW-0813">Transport</keyword>
<feature type="transmembrane region" description="Helical" evidence="7">
    <location>
        <begin position="346"/>
        <end position="365"/>
    </location>
</feature>
<dbReference type="GO" id="GO:0005886">
    <property type="term" value="C:plasma membrane"/>
    <property type="evidence" value="ECO:0007669"/>
    <property type="project" value="UniProtKB-SubCell"/>
</dbReference>
<dbReference type="Pfam" id="PF13520">
    <property type="entry name" value="AA_permease_2"/>
    <property type="match status" value="1"/>
</dbReference>
<comment type="subcellular location">
    <subcellularLocation>
        <location evidence="1">Cell membrane</location>
        <topology evidence="1">Multi-pass membrane protein</topology>
    </subcellularLocation>
</comment>
<dbReference type="PIRSF" id="PIRSF006060">
    <property type="entry name" value="AA_transporter"/>
    <property type="match status" value="1"/>
</dbReference>
<feature type="transmembrane region" description="Helical" evidence="7">
    <location>
        <begin position="371"/>
        <end position="397"/>
    </location>
</feature>
<keyword evidence="5 7" id="KW-1133">Transmembrane helix</keyword>
<dbReference type="Gene3D" id="1.20.1740.10">
    <property type="entry name" value="Amino acid/polyamine transporter I"/>
    <property type="match status" value="1"/>
</dbReference>
<keyword evidence="3" id="KW-1003">Cell membrane</keyword>
<feature type="transmembrane region" description="Helical" evidence="7">
    <location>
        <begin position="12"/>
        <end position="29"/>
    </location>
</feature>
<evidence type="ECO:0000256" key="7">
    <source>
        <dbReference type="SAM" id="Phobius"/>
    </source>
</evidence>
<protein>
    <submittedName>
        <fullName evidence="8">Amino acid permease</fullName>
    </submittedName>
</protein>
<evidence type="ECO:0000256" key="6">
    <source>
        <dbReference type="ARBA" id="ARBA00023136"/>
    </source>
</evidence>
<dbReference type="Proteomes" id="UP000754226">
    <property type="component" value="Unassembled WGS sequence"/>
</dbReference>
<dbReference type="EMBL" id="JAGZCZ010000009">
    <property type="protein sequence ID" value="MBS5520231.1"/>
    <property type="molecule type" value="Genomic_DNA"/>
</dbReference>
<keyword evidence="4 7" id="KW-0812">Transmembrane</keyword>
<evidence type="ECO:0000256" key="3">
    <source>
        <dbReference type="ARBA" id="ARBA00022475"/>
    </source>
</evidence>
<dbReference type="PANTHER" id="PTHR42770:SF15">
    <property type="entry name" value="GLUTAMATE_GAMMA-AMINOBUTYRATE ANTIPORTER-RELATED"/>
    <property type="match status" value="1"/>
</dbReference>
<reference evidence="8" key="1">
    <citation type="submission" date="2021-02" db="EMBL/GenBank/DDBJ databases">
        <title>Infant gut strain persistence is associated with maternal origin, phylogeny, and functional potential including surface adhesion and iron acquisition.</title>
        <authorList>
            <person name="Lou Y.C."/>
        </authorList>
    </citation>
    <scope>NUCLEOTIDE SEQUENCE</scope>
    <source>
        <strain evidence="8">L3_106_000M1_dasL3_106_000M1_concoct_15</strain>
    </source>
</reference>
<dbReference type="InterPro" id="IPR050367">
    <property type="entry name" value="APC_superfamily"/>
</dbReference>
<evidence type="ECO:0000256" key="1">
    <source>
        <dbReference type="ARBA" id="ARBA00004651"/>
    </source>
</evidence>
<feature type="transmembrane region" description="Helical" evidence="7">
    <location>
        <begin position="241"/>
        <end position="263"/>
    </location>
</feature>
<evidence type="ECO:0000256" key="2">
    <source>
        <dbReference type="ARBA" id="ARBA00022448"/>
    </source>
</evidence>
<dbReference type="InterPro" id="IPR002293">
    <property type="entry name" value="AA/rel_permease1"/>
</dbReference>